<dbReference type="STRING" id="649747.HMPREF0083_02940"/>
<reference evidence="1 2" key="1">
    <citation type="submission" date="2013-08" db="EMBL/GenBank/DDBJ databases">
        <authorList>
            <person name="Weinstock G."/>
            <person name="Sodergren E."/>
            <person name="Wylie T."/>
            <person name="Fulton L."/>
            <person name="Fulton R."/>
            <person name="Fronick C."/>
            <person name="O'Laughlin M."/>
            <person name="Godfrey J."/>
            <person name="Miner T."/>
            <person name="Herter B."/>
            <person name="Appelbaum E."/>
            <person name="Cordes M."/>
            <person name="Lek S."/>
            <person name="Wollam A."/>
            <person name="Pepin K.H."/>
            <person name="Palsikar V.B."/>
            <person name="Mitreva M."/>
            <person name="Wilson R.K."/>
        </authorList>
    </citation>
    <scope>NUCLEOTIDE SEQUENCE [LARGE SCALE GENOMIC DNA]</scope>
    <source>
        <strain evidence="1 2">ATCC 12856</strain>
    </source>
</reference>
<evidence type="ECO:0000313" key="2">
    <source>
        <dbReference type="Proteomes" id="UP000016511"/>
    </source>
</evidence>
<organism evidence="1 2">
    <name type="scientific">Aneurinibacillus aneurinilyticus ATCC 12856</name>
    <dbReference type="NCBI Taxonomy" id="649747"/>
    <lineage>
        <taxon>Bacteria</taxon>
        <taxon>Bacillati</taxon>
        <taxon>Bacillota</taxon>
        <taxon>Bacilli</taxon>
        <taxon>Bacillales</taxon>
        <taxon>Paenibacillaceae</taxon>
        <taxon>Aneurinibacillus group</taxon>
        <taxon>Aneurinibacillus</taxon>
    </lineage>
</organism>
<gene>
    <name evidence="1" type="ORF">HMPREF0083_02940</name>
</gene>
<feature type="non-terminal residue" evidence="1">
    <location>
        <position position="1"/>
    </location>
</feature>
<dbReference type="HOGENOM" id="CLU_3091641_0_0_9"/>
<comment type="caution">
    <text evidence="1">The sequence shown here is derived from an EMBL/GenBank/DDBJ whole genome shotgun (WGS) entry which is preliminary data.</text>
</comment>
<dbReference type="EMBL" id="AWSJ01000173">
    <property type="protein sequence ID" value="ERI08994.1"/>
    <property type="molecule type" value="Genomic_DNA"/>
</dbReference>
<protein>
    <submittedName>
        <fullName evidence="1">Uncharacterized protein</fullName>
    </submittedName>
</protein>
<evidence type="ECO:0000313" key="1">
    <source>
        <dbReference type="EMBL" id="ERI08994.1"/>
    </source>
</evidence>
<keyword evidence="2" id="KW-1185">Reference proteome</keyword>
<name>U1WK73_ANEAE</name>
<accession>U1WK73</accession>
<proteinExistence type="predicted"/>
<dbReference type="Proteomes" id="UP000016511">
    <property type="component" value="Unassembled WGS sequence"/>
</dbReference>
<dbReference type="AlphaFoldDB" id="U1WK73"/>
<sequence length="51" mass="6192">ESKTTRVLRVLRSRLARAIARKGETKGLWWPFPLWTINRRVIELMEEKDHF</sequence>